<evidence type="ECO:0000259" key="11">
    <source>
        <dbReference type="PROSITE" id="PS51464"/>
    </source>
</evidence>
<feature type="binding site" evidence="10">
    <location>
        <position position="168"/>
    </location>
    <ligand>
        <name>substrate</name>
    </ligand>
</feature>
<comment type="similarity">
    <text evidence="4 10">Belongs to the SIS family. GmhA subfamily.</text>
</comment>
<feature type="binding site" evidence="10">
    <location>
        <begin position="48"/>
        <end position="50"/>
    </location>
    <ligand>
        <name>substrate</name>
    </ligand>
</feature>
<dbReference type="InterPro" id="IPR050099">
    <property type="entry name" value="SIS_GmhA/DiaA_subfam"/>
</dbReference>
<comment type="catalytic activity">
    <reaction evidence="1 10">
        <text>2 D-sedoheptulose 7-phosphate = D-glycero-alpha-D-manno-heptose 7-phosphate + D-glycero-beta-D-manno-heptose 7-phosphate</text>
        <dbReference type="Rhea" id="RHEA:27489"/>
        <dbReference type="ChEBI" id="CHEBI:57483"/>
        <dbReference type="ChEBI" id="CHEBI:60203"/>
        <dbReference type="ChEBI" id="CHEBI:60204"/>
        <dbReference type="EC" id="5.3.1.28"/>
    </reaction>
</comment>
<keyword evidence="13" id="KW-1185">Reference proteome</keyword>
<dbReference type="Pfam" id="PF13580">
    <property type="entry name" value="SIS_2"/>
    <property type="match status" value="1"/>
</dbReference>
<comment type="cofactor">
    <cofactor evidence="10">
        <name>Zn(2+)</name>
        <dbReference type="ChEBI" id="CHEBI:29105"/>
    </cofactor>
    <text evidence="10">Binds 1 zinc ion per subunit.</text>
</comment>
<evidence type="ECO:0000256" key="5">
    <source>
        <dbReference type="ARBA" id="ARBA00022490"/>
    </source>
</evidence>
<evidence type="ECO:0000256" key="4">
    <source>
        <dbReference type="ARBA" id="ARBA00009894"/>
    </source>
</evidence>
<gene>
    <name evidence="10" type="primary">gmhA</name>
    <name evidence="12" type="ORF">M2127_002178</name>
</gene>
<dbReference type="GO" id="GO:0008968">
    <property type="term" value="F:D-sedoheptulose 7-phosphate isomerase activity"/>
    <property type="evidence" value="ECO:0007669"/>
    <property type="project" value="UniProtKB-UniRule"/>
</dbReference>
<comment type="subcellular location">
    <subcellularLocation>
        <location evidence="3 10">Cytoplasm</location>
    </subcellularLocation>
</comment>
<evidence type="ECO:0000313" key="12">
    <source>
        <dbReference type="EMBL" id="MDH6504849.1"/>
    </source>
</evidence>
<comment type="miscellaneous">
    <text evidence="10">The reaction produces a racemic mixture of D-glycero-alpha-D-manno-heptose 7-phosphate and D-glycero-beta-D-manno-heptose 7-phosphate.</text>
</comment>
<dbReference type="InterPro" id="IPR001347">
    <property type="entry name" value="SIS_dom"/>
</dbReference>
<evidence type="ECO:0000256" key="6">
    <source>
        <dbReference type="ARBA" id="ARBA00022723"/>
    </source>
</evidence>
<keyword evidence="5 10" id="KW-0963">Cytoplasm</keyword>
<evidence type="ECO:0000256" key="9">
    <source>
        <dbReference type="ARBA" id="ARBA00023277"/>
    </source>
</evidence>
<dbReference type="GO" id="GO:0008270">
    <property type="term" value="F:zinc ion binding"/>
    <property type="evidence" value="ECO:0007669"/>
    <property type="project" value="UniProtKB-UniRule"/>
</dbReference>
<evidence type="ECO:0000256" key="8">
    <source>
        <dbReference type="ARBA" id="ARBA00023235"/>
    </source>
</evidence>
<protein>
    <recommendedName>
        <fullName evidence="10">Phosphoheptose isomerase</fullName>
        <ecNumber evidence="10">5.3.1.28</ecNumber>
    </recommendedName>
    <alternativeName>
        <fullName evidence="10">Sedoheptulose 7-phosphate isomerase</fullName>
    </alternativeName>
</protein>
<evidence type="ECO:0000256" key="10">
    <source>
        <dbReference type="HAMAP-Rule" id="MF_00067"/>
    </source>
</evidence>
<comment type="subunit">
    <text evidence="10">Homotetramer.</text>
</comment>
<dbReference type="Gene3D" id="3.40.50.10490">
    <property type="entry name" value="Glucose-6-phosphate isomerase like protein, domain 1"/>
    <property type="match status" value="1"/>
</dbReference>
<dbReference type="InterPro" id="IPR035461">
    <property type="entry name" value="GmhA/DiaA"/>
</dbReference>
<organism evidence="12 13">
    <name type="scientific">Polynucleobacter sphagniphilus</name>
    <dbReference type="NCBI Taxonomy" id="1743169"/>
    <lineage>
        <taxon>Bacteria</taxon>
        <taxon>Pseudomonadati</taxon>
        <taxon>Pseudomonadota</taxon>
        <taxon>Betaproteobacteria</taxon>
        <taxon>Burkholderiales</taxon>
        <taxon>Burkholderiaceae</taxon>
        <taxon>Polynucleobacter</taxon>
    </lineage>
</organism>
<dbReference type="Proteomes" id="UP001161160">
    <property type="component" value="Unassembled WGS sequence"/>
</dbReference>
<evidence type="ECO:0000256" key="2">
    <source>
        <dbReference type="ARBA" id="ARBA00003172"/>
    </source>
</evidence>
<feature type="binding site" evidence="10">
    <location>
        <position position="61"/>
    </location>
    <ligand>
        <name>substrate</name>
    </ligand>
</feature>
<dbReference type="GO" id="GO:0097367">
    <property type="term" value="F:carbohydrate derivative binding"/>
    <property type="evidence" value="ECO:0007669"/>
    <property type="project" value="InterPro"/>
</dbReference>
<feature type="domain" description="SIS" evidence="11">
    <location>
        <begin position="33"/>
        <end position="188"/>
    </location>
</feature>
<dbReference type="PROSITE" id="PS51464">
    <property type="entry name" value="SIS"/>
    <property type="match status" value="1"/>
</dbReference>
<evidence type="ECO:0000313" key="13">
    <source>
        <dbReference type="Proteomes" id="UP001161160"/>
    </source>
</evidence>
<feature type="binding site" evidence="10">
    <location>
        <position position="121"/>
    </location>
    <ligand>
        <name>substrate</name>
    </ligand>
</feature>
<comment type="pathway">
    <text evidence="10">Carbohydrate biosynthesis; D-glycero-D-manno-heptose 7-phosphate biosynthesis; D-glycero-alpha-D-manno-heptose 7-phosphate and D-glycero-beta-D-manno-heptose 7-phosphate from sedoheptulose 7-phosphate: step 1/1.</text>
</comment>
<dbReference type="EC" id="5.3.1.28" evidence="10"/>
<reference evidence="12" key="1">
    <citation type="submission" date="2023-04" db="EMBL/GenBank/DDBJ databases">
        <title>Genome Encyclopedia of Bacteria and Archaea VI: Functional Genomics of Type Strains.</title>
        <authorList>
            <person name="Whitman W."/>
        </authorList>
    </citation>
    <scope>NUCLEOTIDE SEQUENCE</scope>
    <source>
        <strain evidence="12">Enz.4-51</strain>
    </source>
</reference>
<accession>A0AA43S5S3</accession>
<dbReference type="InterPro" id="IPR004515">
    <property type="entry name" value="Phosphoheptose_Isoase"/>
</dbReference>
<dbReference type="SUPFAM" id="SSF53697">
    <property type="entry name" value="SIS domain"/>
    <property type="match status" value="1"/>
</dbReference>
<dbReference type="InterPro" id="IPR046348">
    <property type="entry name" value="SIS_dom_sf"/>
</dbReference>
<keyword evidence="9 10" id="KW-0119">Carbohydrate metabolism</keyword>
<comment type="function">
    <text evidence="2 10">Catalyzes the isomerization of sedoheptulose 7-phosphate in D-glycero-D-manno-heptose 7-phosphate.</text>
</comment>
<name>A0AA43S5S3_9BURK</name>
<dbReference type="EMBL" id="JARXYA010000016">
    <property type="protein sequence ID" value="MDH6504849.1"/>
    <property type="molecule type" value="Genomic_DNA"/>
</dbReference>
<feature type="binding site" evidence="10">
    <location>
        <position position="57"/>
    </location>
    <ligand>
        <name>Zn(2+)</name>
        <dbReference type="ChEBI" id="CHEBI:29105"/>
    </ligand>
</feature>
<feature type="binding site" evidence="10">
    <location>
        <begin position="90"/>
        <end position="91"/>
    </location>
    <ligand>
        <name>substrate</name>
    </ligand>
</feature>
<sequence length="190" mass="20008">MTFTFASNLQEHQLLFQSLGVLEPEVIQASELIAKAFASGNKLMLCGNGGSAADSQHIAAEMTGRFIKDRKPLPAIALTTDTSALTCIANDYSFEDVFARQIGALGRSGDVLIAISTSGNSGNVIKAMHVAKEFGIQVIALSGRDGGQMKSLANLSIIVPSQTTARIQEAHIFIGHLICGLVEKHLGLAG</sequence>
<feature type="binding site" evidence="10">
    <location>
        <position position="176"/>
    </location>
    <ligand>
        <name>Zn(2+)</name>
        <dbReference type="ChEBI" id="CHEBI:29105"/>
    </ligand>
</feature>
<dbReference type="RefSeq" id="WP_280757065.1">
    <property type="nucleotide sequence ID" value="NZ_JARXXW010000016.1"/>
</dbReference>
<dbReference type="HAMAP" id="MF_00067">
    <property type="entry name" value="GmhA"/>
    <property type="match status" value="1"/>
</dbReference>
<dbReference type="CDD" id="cd05006">
    <property type="entry name" value="SIS_GmhA"/>
    <property type="match status" value="1"/>
</dbReference>
<keyword evidence="7 10" id="KW-0862">Zinc</keyword>
<feature type="binding site" evidence="10">
    <location>
        <position position="168"/>
    </location>
    <ligand>
        <name>Zn(2+)</name>
        <dbReference type="ChEBI" id="CHEBI:29105"/>
    </ligand>
</feature>
<comment type="caution">
    <text evidence="12">The sequence shown here is derived from an EMBL/GenBank/DDBJ whole genome shotgun (WGS) entry which is preliminary data.</text>
</comment>
<dbReference type="GO" id="GO:0005737">
    <property type="term" value="C:cytoplasm"/>
    <property type="evidence" value="ECO:0007669"/>
    <property type="project" value="UniProtKB-SubCell"/>
</dbReference>
<evidence type="ECO:0000256" key="1">
    <source>
        <dbReference type="ARBA" id="ARBA00000348"/>
    </source>
</evidence>
<keyword evidence="8 10" id="KW-0413">Isomerase</keyword>
<dbReference type="GO" id="GO:1901135">
    <property type="term" value="P:carbohydrate derivative metabolic process"/>
    <property type="evidence" value="ECO:0007669"/>
    <property type="project" value="InterPro"/>
</dbReference>
<dbReference type="PANTHER" id="PTHR30390:SF6">
    <property type="entry name" value="DNAA INITIATOR-ASSOCIATING PROTEIN DIAA"/>
    <property type="match status" value="1"/>
</dbReference>
<dbReference type="GO" id="GO:0005975">
    <property type="term" value="P:carbohydrate metabolic process"/>
    <property type="evidence" value="ECO:0007669"/>
    <property type="project" value="UniProtKB-UniRule"/>
</dbReference>
<evidence type="ECO:0000256" key="3">
    <source>
        <dbReference type="ARBA" id="ARBA00004496"/>
    </source>
</evidence>
<dbReference type="NCBIfam" id="TIGR00441">
    <property type="entry name" value="gmhA"/>
    <property type="match status" value="1"/>
</dbReference>
<feature type="binding site" evidence="10">
    <location>
        <position position="61"/>
    </location>
    <ligand>
        <name>Zn(2+)</name>
        <dbReference type="ChEBI" id="CHEBI:29105"/>
    </ligand>
</feature>
<keyword evidence="6 10" id="KW-0479">Metal-binding</keyword>
<feature type="binding site" evidence="10">
    <location>
        <begin position="116"/>
        <end position="118"/>
    </location>
    <ligand>
        <name>substrate</name>
    </ligand>
</feature>
<dbReference type="PANTHER" id="PTHR30390">
    <property type="entry name" value="SEDOHEPTULOSE 7-PHOSPHATE ISOMERASE / DNAA INITIATOR-ASSOCIATING FACTOR FOR REPLICATION INITIATION"/>
    <property type="match status" value="1"/>
</dbReference>
<evidence type="ECO:0000256" key="7">
    <source>
        <dbReference type="ARBA" id="ARBA00022833"/>
    </source>
</evidence>
<proteinExistence type="inferred from homology"/>
<dbReference type="AlphaFoldDB" id="A0AA43S5S3"/>